<feature type="signal peptide" evidence="1">
    <location>
        <begin position="1"/>
        <end position="22"/>
    </location>
</feature>
<proteinExistence type="predicted"/>
<evidence type="ECO:0000313" key="4">
    <source>
        <dbReference type="Proteomes" id="UP000284120"/>
    </source>
</evidence>
<evidence type="ECO:0000259" key="2">
    <source>
        <dbReference type="PROSITE" id="PS51688"/>
    </source>
</evidence>
<feature type="domain" description="Peptidase S74" evidence="2">
    <location>
        <begin position="113"/>
        <end position="220"/>
    </location>
</feature>
<gene>
    <name evidence="3" type="ORF">DPV69_07365</name>
</gene>
<name>A0A443YW49_9SPHI</name>
<dbReference type="PROSITE" id="PS51688">
    <property type="entry name" value="ICA"/>
    <property type="match status" value="1"/>
</dbReference>
<keyword evidence="1" id="KW-0732">Signal</keyword>
<dbReference type="InterPro" id="IPR030392">
    <property type="entry name" value="S74_ICA"/>
</dbReference>
<comment type="caution">
    <text evidence="3">The sequence shown here is derived from an EMBL/GenBank/DDBJ whole genome shotgun (WGS) entry which is preliminary data.</text>
</comment>
<dbReference type="AlphaFoldDB" id="A0A443YW49"/>
<dbReference type="Proteomes" id="UP000284120">
    <property type="component" value="Unassembled WGS sequence"/>
</dbReference>
<accession>A0A443YW49</accession>
<dbReference type="Pfam" id="PF13884">
    <property type="entry name" value="Peptidase_S74"/>
    <property type="match status" value="1"/>
</dbReference>
<evidence type="ECO:0000313" key="3">
    <source>
        <dbReference type="EMBL" id="RWU08193.1"/>
    </source>
</evidence>
<dbReference type="OrthoDB" id="839742at2"/>
<feature type="chain" id="PRO_5019502958" evidence="1">
    <location>
        <begin position="23"/>
        <end position="225"/>
    </location>
</feature>
<reference evidence="3 4" key="1">
    <citation type="submission" date="2018-06" db="EMBL/GenBank/DDBJ databases">
        <title>Pedobacter endophyticus sp. nov., an endophytic bacterium isolated from a leaf of Triticum aestivum.</title>
        <authorList>
            <person name="Zhang L."/>
        </authorList>
    </citation>
    <scope>NUCLEOTIDE SEQUENCE [LARGE SCALE GENOMIC DNA]</scope>
    <source>
        <strain evidence="3 4">CM134L-2</strain>
    </source>
</reference>
<keyword evidence="4" id="KW-1185">Reference proteome</keyword>
<evidence type="ECO:0000256" key="1">
    <source>
        <dbReference type="SAM" id="SignalP"/>
    </source>
</evidence>
<sequence length="225" mass="24803">MKNILLIAATSISILFSFDSSAQLKVFPANRVAIGPTFGSTLPGTETVFINGGVDITCIPSSNGISIAAMSSSAPIIVPQWNHSAWIGRPGFAFFRTYSRELFTLSGGVLGYSDIRLKSNLRPLNGFNALDQILKIKTYTFDYNDLLFKNIPADRKAKLESESKNLIGFVAQELREVVPQAVTFDEEAGYYAVNSTVLIPLLVEAIKQQQAQIDELKHRLEELKK</sequence>
<organism evidence="3 4">
    <name type="scientific">Pedobacter chitinilyticus</name>
    <dbReference type="NCBI Taxonomy" id="2233776"/>
    <lineage>
        <taxon>Bacteria</taxon>
        <taxon>Pseudomonadati</taxon>
        <taxon>Bacteroidota</taxon>
        <taxon>Sphingobacteriia</taxon>
        <taxon>Sphingobacteriales</taxon>
        <taxon>Sphingobacteriaceae</taxon>
        <taxon>Pedobacter</taxon>
    </lineage>
</organism>
<protein>
    <submittedName>
        <fullName evidence="3">Tail fiber domain-containing protein</fullName>
    </submittedName>
</protein>
<dbReference type="EMBL" id="SAYW01000002">
    <property type="protein sequence ID" value="RWU08193.1"/>
    <property type="molecule type" value="Genomic_DNA"/>
</dbReference>
<dbReference type="RefSeq" id="WP_113646718.1">
    <property type="nucleotide sequence ID" value="NZ_QMHN01000002.1"/>
</dbReference>